<organism evidence="1 2">
    <name type="scientific">Rhabditophanes sp. KR3021</name>
    <dbReference type="NCBI Taxonomy" id="114890"/>
    <lineage>
        <taxon>Eukaryota</taxon>
        <taxon>Metazoa</taxon>
        <taxon>Ecdysozoa</taxon>
        <taxon>Nematoda</taxon>
        <taxon>Chromadorea</taxon>
        <taxon>Rhabditida</taxon>
        <taxon>Tylenchina</taxon>
        <taxon>Panagrolaimomorpha</taxon>
        <taxon>Strongyloidoidea</taxon>
        <taxon>Alloionematidae</taxon>
        <taxon>Rhabditophanes</taxon>
    </lineage>
</organism>
<evidence type="ECO:0000313" key="1">
    <source>
        <dbReference type="Proteomes" id="UP000095286"/>
    </source>
</evidence>
<accession>A0AC35TSC4</accession>
<sequence length="281" mass="31677">MLVRGHQVSNNGFVVNYRNLCYTAHSKPRAGTGNFKGAIGKLVRNGKGLKIKEKYITCHSTDVEETKILIKCMGLWENTAKSEPSNWNGACQTCDNQAKFIGELACQERILVTHTQSADPVNSVKLSAKIPNYIEYLLDGSETKFIKLPRTRAESKLFHKFDKDIPKDIKENKFKYYPQISIDSLPLLNPDLKIKGRTKGFTQDSDDTSGESNTDSDNKDMSEEDETSVGAKESTENSNDSNKVAMVKKSYKDKINNQSLFCLINIYVFNQQPFNVNCHKL</sequence>
<dbReference type="WBParaSite" id="RSKR_0000366200.1">
    <property type="protein sequence ID" value="RSKR_0000366200.1"/>
    <property type="gene ID" value="RSKR_0000366200"/>
</dbReference>
<name>A0AC35TSC4_9BILA</name>
<evidence type="ECO:0000313" key="2">
    <source>
        <dbReference type="WBParaSite" id="RSKR_0000366200.1"/>
    </source>
</evidence>
<reference evidence="2" key="1">
    <citation type="submission" date="2016-11" db="UniProtKB">
        <authorList>
            <consortium name="WormBaseParasite"/>
        </authorList>
    </citation>
    <scope>IDENTIFICATION</scope>
    <source>
        <strain evidence="2">KR3021</strain>
    </source>
</reference>
<dbReference type="Proteomes" id="UP000095286">
    <property type="component" value="Unplaced"/>
</dbReference>
<proteinExistence type="predicted"/>
<protein>
    <submittedName>
        <fullName evidence="2">Peptidyl-prolyl cis-trans isomerase CWC27 like protein</fullName>
    </submittedName>
</protein>